<sequence length="285" mass="31455">MHSYRLGADLPESSSVEKYLGVLVDNRMTMTQQCALASKKTNGILGCIKNSVISRSREVILPLYSALVGPHCVQFWAPQFKKDRELLVKSCSTLLHWSSTLESLCQGTVLVVTDIDCLREGSEAEGPRYGENCKLKADIYQDDVEHAAEDEQLCSDHSLLGKYSRFTPTLLSTINIIYRYPCHRFTFGDPKSGQEGAALNPFSAQTVLGVAPTQVQDLALGLVERLEVCMGSPFKPVHVPLDDITSLQHVNCTTQLGVIGKFAEGALNTTVHVTYKDVKQLQSQY</sequence>
<proteinExistence type="predicted"/>
<dbReference type="Proteomes" id="UP000233556">
    <property type="component" value="Unassembled WGS sequence"/>
</dbReference>
<organism evidence="1 2">
    <name type="scientific">Limosa lapponica baueri</name>
    <dbReference type="NCBI Taxonomy" id="1758121"/>
    <lineage>
        <taxon>Eukaryota</taxon>
        <taxon>Metazoa</taxon>
        <taxon>Chordata</taxon>
        <taxon>Craniata</taxon>
        <taxon>Vertebrata</taxon>
        <taxon>Euteleostomi</taxon>
        <taxon>Archelosauria</taxon>
        <taxon>Archosauria</taxon>
        <taxon>Dinosauria</taxon>
        <taxon>Saurischia</taxon>
        <taxon>Theropoda</taxon>
        <taxon>Coelurosauria</taxon>
        <taxon>Aves</taxon>
        <taxon>Neognathae</taxon>
        <taxon>Neoaves</taxon>
        <taxon>Charadriiformes</taxon>
        <taxon>Scolopacidae</taxon>
        <taxon>Limosa</taxon>
    </lineage>
</organism>
<protein>
    <submittedName>
        <fullName evidence="1">Uncharacterized protein</fullName>
    </submittedName>
</protein>
<accession>A0A2I0USC6</accession>
<dbReference type="AlphaFoldDB" id="A0A2I0USC6"/>
<dbReference type="PANTHER" id="PTHR33332">
    <property type="entry name" value="REVERSE TRANSCRIPTASE DOMAIN-CONTAINING PROTEIN"/>
    <property type="match status" value="1"/>
</dbReference>
<reference evidence="2" key="1">
    <citation type="submission" date="2017-11" db="EMBL/GenBank/DDBJ databases">
        <authorList>
            <person name="Lima N.C."/>
            <person name="Parody-Merino A.M."/>
            <person name="Battley P.F."/>
            <person name="Fidler A.E."/>
            <person name="Prosdocimi F."/>
        </authorList>
    </citation>
    <scope>NUCLEOTIDE SEQUENCE [LARGE SCALE GENOMIC DNA]</scope>
</reference>
<reference evidence="2" key="2">
    <citation type="submission" date="2017-12" db="EMBL/GenBank/DDBJ databases">
        <title>Genome sequence of the Bar-tailed Godwit (Limosa lapponica baueri).</title>
        <authorList>
            <person name="Lima N.C.B."/>
            <person name="Parody-Merino A.M."/>
            <person name="Battley P.F."/>
            <person name="Fidler A.E."/>
            <person name="Prosdocimi F."/>
        </authorList>
    </citation>
    <scope>NUCLEOTIDE SEQUENCE [LARGE SCALE GENOMIC DNA]</scope>
</reference>
<evidence type="ECO:0000313" key="1">
    <source>
        <dbReference type="EMBL" id="PKU48936.1"/>
    </source>
</evidence>
<dbReference type="EMBL" id="KZ505644">
    <property type="protein sequence ID" value="PKU48936.1"/>
    <property type="molecule type" value="Genomic_DNA"/>
</dbReference>
<keyword evidence="2" id="KW-1185">Reference proteome</keyword>
<gene>
    <name evidence="1" type="ORF">llap_792</name>
</gene>
<name>A0A2I0USC6_LIMLA</name>
<evidence type="ECO:0000313" key="2">
    <source>
        <dbReference type="Proteomes" id="UP000233556"/>
    </source>
</evidence>